<proteinExistence type="predicted"/>
<accession>A0A5B0WR61</accession>
<feature type="domain" description="Glycosyltransferase subfamily 4-like N-terminal" evidence="4">
    <location>
        <begin position="59"/>
        <end position="178"/>
    </location>
</feature>
<feature type="domain" description="Glycosyl transferase family 1" evidence="3">
    <location>
        <begin position="185"/>
        <end position="350"/>
    </location>
</feature>
<evidence type="ECO:0000259" key="4">
    <source>
        <dbReference type="Pfam" id="PF13439"/>
    </source>
</evidence>
<evidence type="ECO:0000256" key="1">
    <source>
        <dbReference type="ARBA" id="ARBA00022676"/>
    </source>
</evidence>
<evidence type="ECO:0000313" key="6">
    <source>
        <dbReference type="Proteomes" id="UP000323708"/>
    </source>
</evidence>
<evidence type="ECO:0000313" key="5">
    <source>
        <dbReference type="EMBL" id="KAA1188938.1"/>
    </source>
</evidence>
<organism evidence="5 6">
    <name type="scientific">Pseudohalioglobus sediminis</name>
    <dbReference type="NCBI Taxonomy" id="2606449"/>
    <lineage>
        <taxon>Bacteria</taxon>
        <taxon>Pseudomonadati</taxon>
        <taxon>Pseudomonadota</taxon>
        <taxon>Gammaproteobacteria</taxon>
        <taxon>Cellvibrionales</taxon>
        <taxon>Halieaceae</taxon>
        <taxon>Pseudohalioglobus</taxon>
    </lineage>
</organism>
<dbReference type="PANTHER" id="PTHR12526:SF510">
    <property type="entry name" value="D-INOSITOL 3-PHOSPHATE GLYCOSYLTRANSFERASE"/>
    <property type="match status" value="1"/>
</dbReference>
<dbReference type="Gene3D" id="3.40.50.2000">
    <property type="entry name" value="Glycogen Phosphorylase B"/>
    <property type="match status" value="2"/>
</dbReference>
<name>A0A5B0WR61_9GAMM</name>
<protein>
    <submittedName>
        <fullName evidence="5">Glycosyltransferase family 4 protein</fullName>
    </submittedName>
</protein>
<dbReference type="PANTHER" id="PTHR12526">
    <property type="entry name" value="GLYCOSYLTRANSFERASE"/>
    <property type="match status" value="1"/>
</dbReference>
<dbReference type="SUPFAM" id="SSF53756">
    <property type="entry name" value="UDP-Glycosyltransferase/glycogen phosphorylase"/>
    <property type="match status" value="1"/>
</dbReference>
<dbReference type="Proteomes" id="UP000323708">
    <property type="component" value="Unassembled WGS sequence"/>
</dbReference>
<sequence length="374" mass="41583">MHVLSLLWGFSLGGISKYALGLQDINKIEGIDLTVETACIYGESWGCDITDLFRIDAHLIPIRNRADFSWVQRTNELIDKLNPDLILVHGFNGPVVVEICNLRAGRWRDYVATYHGLYSAPKPSRKLMVPLFNYIQEWLYRRRTKAILSVCEHSRIYLLEKGVPPEKVTAIHNGIAPDAISGNSSELRSELGFSETDFVVGVASRLDPVKGVKYLIDAFPSVISAVPSAKLVIFGTGVCESQLASQCNQLKVSHAIHFAGYRENIPEFMNALDLFALPSLAEFHSIGLLEAMRAKLPIVATDVGGNPESIVDGISGRIVPPKDPEALASAIIDCALDRDLRESLAKNARLRFEEEFTFDKHLHRTADWLLRCVD</sequence>
<dbReference type="CDD" id="cd03801">
    <property type="entry name" value="GT4_PimA-like"/>
    <property type="match status" value="1"/>
</dbReference>
<keyword evidence="2 5" id="KW-0808">Transferase</keyword>
<keyword evidence="6" id="KW-1185">Reference proteome</keyword>
<comment type="caution">
    <text evidence="5">The sequence shown here is derived from an EMBL/GenBank/DDBJ whole genome shotgun (WGS) entry which is preliminary data.</text>
</comment>
<dbReference type="InterPro" id="IPR001296">
    <property type="entry name" value="Glyco_trans_1"/>
</dbReference>
<keyword evidence="1" id="KW-0328">Glycosyltransferase</keyword>
<dbReference type="RefSeq" id="WP_149612701.1">
    <property type="nucleotide sequence ID" value="NZ_VTUX01000009.1"/>
</dbReference>
<dbReference type="InterPro" id="IPR028098">
    <property type="entry name" value="Glyco_trans_4-like_N"/>
</dbReference>
<dbReference type="Pfam" id="PF00534">
    <property type="entry name" value="Glycos_transf_1"/>
    <property type="match status" value="1"/>
</dbReference>
<dbReference type="Pfam" id="PF13439">
    <property type="entry name" value="Glyco_transf_4"/>
    <property type="match status" value="1"/>
</dbReference>
<gene>
    <name evidence="5" type="ORF">F0M18_17190</name>
</gene>
<dbReference type="GO" id="GO:1901135">
    <property type="term" value="P:carbohydrate derivative metabolic process"/>
    <property type="evidence" value="ECO:0007669"/>
    <property type="project" value="UniProtKB-ARBA"/>
</dbReference>
<evidence type="ECO:0000256" key="2">
    <source>
        <dbReference type="ARBA" id="ARBA00022679"/>
    </source>
</evidence>
<reference evidence="5 6" key="1">
    <citation type="submission" date="2019-09" db="EMBL/GenBank/DDBJ databases">
        <authorList>
            <person name="Chen X.-Y."/>
        </authorList>
    </citation>
    <scope>NUCLEOTIDE SEQUENCE [LARGE SCALE GENOMIC DNA]</scope>
    <source>
        <strain evidence="5 6">NY5</strain>
    </source>
</reference>
<evidence type="ECO:0000259" key="3">
    <source>
        <dbReference type="Pfam" id="PF00534"/>
    </source>
</evidence>
<dbReference type="GO" id="GO:0016757">
    <property type="term" value="F:glycosyltransferase activity"/>
    <property type="evidence" value="ECO:0007669"/>
    <property type="project" value="UniProtKB-KW"/>
</dbReference>
<dbReference type="EMBL" id="VTUX01000009">
    <property type="protein sequence ID" value="KAA1188938.1"/>
    <property type="molecule type" value="Genomic_DNA"/>
</dbReference>
<dbReference type="AlphaFoldDB" id="A0A5B0WR61"/>